<reference evidence="1 2" key="1">
    <citation type="submission" date="2018-02" db="EMBL/GenBank/DDBJ databases">
        <title>novel marine gammaproteobacteria from coastal saline agro ecosystem.</title>
        <authorList>
            <person name="Krishnan R."/>
            <person name="Ramesh Kumar N."/>
        </authorList>
    </citation>
    <scope>NUCLEOTIDE SEQUENCE [LARGE SCALE GENOMIC DNA]</scope>
    <source>
        <strain evidence="1 2">228</strain>
    </source>
</reference>
<dbReference type="EMBL" id="PRLP01000038">
    <property type="protein sequence ID" value="PPC76877.1"/>
    <property type="molecule type" value="Genomic_DNA"/>
</dbReference>
<name>A0A2S5KPV5_9PROT</name>
<dbReference type="Proteomes" id="UP000238196">
    <property type="component" value="Unassembled WGS sequence"/>
</dbReference>
<dbReference type="AlphaFoldDB" id="A0A2S5KPV5"/>
<sequence length="120" mass="13978">MTSLLQSDFQGEYEQESYEAMRRRYPGFGVGLFEQLQLRMPGVFAGLRFYYRSNSPFALDAFAICKGLQTEFAIQLDGDIEMICIWDTDSHIEIGDWYDQDPVTVALDYIRQHYLVMHSV</sequence>
<organism evidence="1 2">
    <name type="scientific">Proteobacteria bacterium 228</name>
    <dbReference type="NCBI Taxonomy" id="2083153"/>
    <lineage>
        <taxon>Bacteria</taxon>
        <taxon>Pseudomonadati</taxon>
        <taxon>Pseudomonadota</taxon>
    </lineage>
</organism>
<proteinExistence type="predicted"/>
<protein>
    <submittedName>
        <fullName evidence="1">Uncharacterized protein</fullName>
    </submittedName>
</protein>
<dbReference type="OrthoDB" id="1442548at2"/>
<evidence type="ECO:0000313" key="2">
    <source>
        <dbReference type="Proteomes" id="UP000238196"/>
    </source>
</evidence>
<comment type="caution">
    <text evidence="1">The sequence shown here is derived from an EMBL/GenBank/DDBJ whole genome shotgun (WGS) entry which is preliminary data.</text>
</comment>
<accession>A0A2S5KPV5</accession>
<gene>
    <name evidence="1" type="ORF">C4K68_13135</name>
</gene>
<evidence type="ECO:0000313" key="1">
    <source>
        <dbReference type="EMBL" id="PPC76877.1"/>
    </source>
</evidence>